<dbReference type="InterPro" id="IPR004203">
    <property type="entry name" value="Cyt_c_oxidase_su4_fam"/>
</dbReference>
<proteinExistence type="inferred from homology"/>
<evidence type="ECO:0000256" key="4">
    <source>
        <dbReference type="ARBA" id="ARBA00022792"/>
    </source>
</evidence>
<organism evidence="11 12">
    <name type="scientific">Coprinopsis marcescibilis</name>
    <name type="common">Agaric fungus</name>
    <name type="synonym">Psathyrella marcescibilis</name>
    <dbReference type="NCBI Taxonomy" id="230819"/>
    <lineage>
        <taxon>Eukaryota</taxon>
        <taxon>Fungi</taxon>
        <taxon>Dikarya</taxon>
        <taxon>Basidiomycota</taxon>
        <taxon>Agaricomycotina</taxon>
        <taxon>Agaricomycetes</taxon>
        <taxon>Agaricomycetidae</taxon>
        <taxon>Agaricales</taxon>
        <taxon>Agaricineae</taxon>
        <taxon>Psathyrellaceae</taxon>
        <taxon>Coprinopsis</taxon>
    </lineage>
</organism>
<dbReference type="GO" id="GO:0006123">
    <property type="term" value="P:mitochondrial electron transport, cytochrome c to oxygen"/>
    <property type="evidence" value="ECO:0007669"/>
    <property type="project" value="InterPro"/>
</dbReference>
<keyword evidence="6 10" id="KW-1133">Transmembrane helix</keyword>
<evidence type="ECO:0000256" key="3">
    <source>
        <dbReference type="ARBA" id="ARBA00022692"/>
    </source>
</evidence>
<dbReference type="Gene3D" id="1.10.442.10">
    <property type="entry name" value="Cytochrome c oxidase subunit IV"/>
    <property type="match status" value="1"/>
</dbReference>
<accession>A0A5C3KLY7</accession>
<feature type="transmembrane region" description="Helical" evidence="10">
    <location>
        <begin position="116"/>
        <end position="134"/>
    </location>
</feature>
<keyword evidence="9 10" id="KW-0472">Membrane</keyword>
<dbReference type="CDD" id="cd00922">
    <property type="entry name" value="Cyt_c_Oxidase_IV"/>
    <property type="match status" value="1"/>
</dbReference>
<dbReference type="PANTHER" id="PTHR10707">
    <property type="entry name" value="CYTOCHROME C OXIDASE SUBUNIT IV"/>
    <property type="match status" value="1"/>
</dbReference>
<protein>
    <submittedName>
        <fullName evidence="11">COX4-domain-containing protein</fullName>
    </submittedName>
</protein>
<keyword evidence="4" id="KW-0999">Mitochondrion inner membrane</keyword>
<dbReference type="STRING" id="230819.A0A5C3KLY7"/>
<comment type="similarity">
    <text evidence="2">Belongs to the cytochrome c oxidase IV family.</text>
</comment>
<sequence length="182" mass="18868">MQAARAVARNGGALAGRRLLATAAASHAELHAHGAAAGGAVGGARKVAAVPLSNVEAQWAGLSEVEQAAVHEQLELVQQKDWKLLSIDEKKAAYFVAFGPHGPRAPSSKPGDGLKIILGIAGVLGVTTAISFAIRSRAGPLPRTMTKEWEEAANERGLEMKLDPITGLASEGYTGKGFVQTK</sequence>
<evidence type="ECO:0000256" key="2">
    <source>
        <dbReference type="ARBA" id="ARBA00008135"/>
    </source>
</evidence>
<reference evidence="11 12" key="1">
    <citation type="journal article" date="2019" name="Nat. Ecol. Evol.">
        <title>Megaphylogeny resolves global patterns of mushroom evolution.</title>
        <authorList>
            <person name="Varga T."/>
            <person name="Krizsan K."/>
            <person name="Foldi C."/>
            <person name="Dima B."/>
            <person name="Sanchez-Garcia M."/>
            <person name="Sanchez-Ramirez S."/>
            <person name="Szollosi G.J."/>
            <person name="Szarkandi J.G."/>
            <person name="Papp V."/>
            <person name="Albert L."/>
            <person name="Andreopoulos W."/>
            <person name="Angelini C."/>
            <person name="Antonin V."/>
            <person name="Barry K.W."/>
            <person name="Bougher N.L."/>
            <person name="Buchanan P."/>
            <person name="Buyck B."/>
            <person name="Bense V."/>
            <person name="Catcheside P."/>
            <person name="Chovatia M."/>
            <person name="Cooper J."/>
            <person name="Damon W."/>
            <person name="Desjardin D."/>
            <person name="Finy P."/>
            <person name="Geml J."/>
            <person name="Haridas S."/>
            <person name="Hughes K."/>
            <person name="Justo A."/>
            <person name="Karasinski D."/>
            <person name="Kautmanova I."/>
            <person name="Kiss B."/>
            <person name="Kocsube S."/>
            <person name="Kotiranta H."/>
            <person name="LaButti K.M."/>
            <person name="Lechner B.E."/>
            <person name="Liimatainen K."/>
            <person name="Lipzen A."/>
            <person name="Lukacs Z."/>
            <person name="Mihaltcheva S."/>
            <person name="Morgado L.N."/>
            <person name="Niskanen T."/>
            <person name="Noordeloos M.E."/>
            <person name="Ohm R.A."/>
            <person name="Ortiz-Santana B."/>
            <person name="Ovrebo C."/>
            <person name="Racz N."/>
            <person name="Riley R."/>
            <person name="Savchenko A."/>
            <person name="Shiryaev A."/>
            <person name="Soop K."/>
            <person name="Spirin V."/>
            <person name="Szebenyi C."/>
            <person name="Tomsovsky M."/>
            <person name="Tulloss R.E."/>
            <person name="Uehling J."/>
            <person name="Grigoriev I.V."/>
            <person name="Vagvolgyi C."/>
            <person name="Papp T."/>
            <person name="Martin F.M."/>
            <person name="Miettinen O."/>
            <person name="Hibbett D.S."/>
            <person name="Nagy L.G."/>
        </authorList>
    </citation>
    <scope>NUCLEOTIDE SEQUENCE [LARGE SCALE GENOMIC DNA]</scope>
    <source>
        <strain evidence="11 12">CBS 121175</strain>
    </source>
</reference>
<dbReference type="Proteomes" id="UP000307440">
    <property type="component" value="Unassembled WGS sequence"/>
</dbReference>
<dbReference type="GO" id="GO:0045277">
    <property type="term" value="C:respiratory chain complex IV"/>
    <property type="evidence" value="ECO:0007669"/>
    <property type="project" value="InterPro"/>
</dbReference>
<dbReference type="OrthoDB" id="186013at2759"/>
<gene>
    <name evidence="11" type="ORF">FA15DRAFT_672678</name>
</gene>
<comment type="subcellular location">
    <subcellularLocation>
        <location evidence="1">Mitochondrion inner membrane</location>
        <topology evidence="1">Single-pass membrane protein</topology>
    </subcellularLocation>
</comment>
<dbReference type="SUPFAM" id="SSF81406">
    <property type="entry name" value="Mitochondrial cytochrome c oxidase subunit IV"/>
    <property type="match status" value="1"/>
</dbReference>
<evidence type="ECO:0000256" key="10">
    <source>
        <dbReference type="SAM" id="Phobius"/>
    </source>
</evidence>
<evidence type="ECO:0000256" key="6">
    <source>
        <dbReference type="ARBA" id="ARBA00022989"/>
    </source>
</evidence>
<dbReference type="InterPro" id="IPR036639">
    <property type="entry name" value="Cyt_c_oxidase_su4_sf"/>
</dbReference>
<keyword evidence="7" id="KW-0560">Oxidoreductase</keyword>
<keyword evidence="8" id="KW-0496">Mitochondrion</keyword>
<dbReference type="EMBL" id="ML210272">
    <property type="protein sequence ID" value="TFK21296.1"/>
    <property type="molecule type" value="Genomic_DNA"/>
</dbReference>
<name>A0A5C3KLY7_COPMA</name>
<evidence type="ECO:0000256" key="9">
    <source>
        <dbReference type="ARBA" id="ARBA00023136"/>
    </source>
</evidence>
<evidence type="ECO:0000313" key="12">
    <source>
        <dbReference type="Proteomes" id="UP000307440"/>
    </source>
</evidence>
<keyword evidence="12" id="KW-1185">Reference proteome</keyword>
<keyword evidence="5" id="KW-0809">Transit peptide</keyword>
<dbReference type="AlphaFoldDB" id="A0A5C3KLY7"/>
<keyword evidence="3 10" id="KW-0812">Transmembrane</keyword>
<dbReference type="Pfam" id="PF02936">
    <property type="entry name" value="COX4"/>
    <property type="match status" value="1"/>
</dbReference>
<dbReference type="PANTHER" id="PTHR10707:SF10">
    <property type="entry name" value="CYTOCHROME C OXIDASE SUBUNIT 4"/>
    <property type="match status" value="1"/>
</dbReference>
<evidence type="ECO:0000256" key="5">
    <source>
        <dbReference type="ARBA" id="ARBA00022946"/>
    </source>
</evidence>
<evidence type="ECO:0000313" key="11">
    <source>
        <dbReference type="EMBL" id="TFK21296.1"/>
    </source>
</evidence>
<dbReference type="GO" id="GO:0016491">
    <property type="term" value="F:oxidoreductase activity"/>
    <property type="evidence" value="ECO:0007669"/>
    <property type="project" value="UniProtKB-KW"/>
</dbReference>
<evidence type="ECO:0000256" key="1">
    <source>
        <dbReference type="ARBA" id="ARBA00004434"/>
    </source>
</evidence>
<dbReference type="GO" id="GO:0005743">
    <property type="term" value="C:mitochondrial inner membrane"/>
    <property type="evidence" value="ECO:0007669"/>
    <property type="project" value="UniProtKB-SubCell"/>
</dbReference>
<evidence type="ECO:0000256" key="8">
    <source>
        <dbReference type="ARBA" id="ARBA00023128"/>
    </source>
</evidence>
<evidence type="ECO:0000256" key="7">
    <source>
        <dbReference type="ARBA" id="ARBA00023002"/>
    </source>
</evidence>